<dbReference type="GO" id="GO:0016491">
    <property type="term" value="F:oxidoreductase activity"/>
    <property type="evidence" value="ECO:0007669"/>
    <property type="project" value="UniProtKB-KW"/>
</dbReference>
<dbReference type="PANTHER" id="PTHR35870:SF1">
    <property type="entry name" value="PROTEIN, PUTATIVE (AFU_ORTHOLOGUE AFUA_5G03330)-RELATED"/>
    <property type="match status" value="1"/>
</dbReference>
<evidence type="ECO:0000313" key="3">
    <source>
        <dbReference type="EMBL" id="KAF2221585.1"/>
    </source>
</evidence>
<feature type="region of interest" description="Disordered" evidence="2">
    <location>
        <begin position="486"/>
        <end position="505"/>
    </location>
</feature>
<dbReference type="AlphaFoldDB" id="A0A6A6G741"/>
<evidence type="ECO:0000313" key="4">
    <source>
        <dbReference type="Proteomes" id="UP000799538"/>
    </source>
</evidence>
<keyword evidence="4" id="KW-1185">Reference proteome</keyword>
<dbReference type="Proteomes" id="UP000799538">
    <property type="component" value="Unassembled WGS sequence"/>
</dbReference>
<dbReference type="InterPro" id="IPR025337">
    <property type="entry name" value="Questin_oxidase-like"/>
</dbReference>
<sequence>MATISDIQLEISSPNDLIFAASNINSESVRVTSRLLTQNHEEHDIYFNDKGFHNHIVHHLITLLAIGASPEDIQVAYDNNSSYQRDRFPIHNQIIEDLSNEETFQSCLGKQENYSDYLTFFRQTLHADGIPETVNKYLFARTPLADDMLARFFGGVIHPLLHLGFALETSSLPLVAEALAMTAVHSAFLLPFFLATEQRATTITTPQPLLPLLHAARANPTFLNAAQQSTSLDLVDSILDHAWEPLISLASQYTLSSPPSPSPNPSFPSPPPNPVSPPSPLSSLPQALAEQYSTLTHLILTSQHPSLLKRPKLDFFLIHLLNASFFFPRFLSFPWLAETNKLRLLEWHARHAVLLYMGMRCPALHPEAVSREVYHPLKQHRTWDGVFEAVKTWPDDGHASKVVRALAHGERICGPYEGEGWCVVESGEWLRYAGVMVESLGGEEGDWVRFAGEEGAWERVLGREEWEGMGRRVGRRGNAEVAVERIEEMGEGRGRGEKGEGSMGK</sequence>
<evidence type="ECO:0008006" key="5">
    <source>
        <dbReference type="Google" id="ProtNLM"/>
    </source>
</evidence>
<dbReference type="EMBL" id="ML992510">
    <property type="protein sequence ID" value="KAF2221585.1"/>
    <property type="molecule type" value="Genomic_DNA"/>
</dbReference>
<organism evidence="3 4">
    <name type="scientific">Elsinoe ampelina</name>
    <dbReference type="NCBI Taxonomy" id="302913"/>
    <lineage>
        <taxon>Eukaryota</taxon>
        <taxon>Fungi</taxon>
        <taxon>Dikarya</taxon>
        <taxon>Ascomycota</taxon>
        <taxon>Pezizomycotina</taxon>
        <taxon>Dothideomycetes</taxon>
        <taxon>Dothideomycetidae</taxon>
        <taxon>Myriangiales</taxon>
        <taxon>Elsinoaceae</taxon>
        <taxon>Elsinoe</taxon>
    </lineage>
</organism>
<keyword evidence="1" id="KW-0560">Oxidoreductase</keyword>
<dbReference type="Pfam" id="PF14027">
    <property type="entry name" value="Questin_oxidase"/>
    <property type="match status" value="1"/>
</dbReference>
<feature type="region of interest" description="Disordered" evidence="2">
    <location>
        <begin position="257"/>
        <end position="284"/>
    </location>
</feature>
<reference evidence="4" key="1">
    <citation type="journal article" date="2020" name="Stud. Mycol.">
        <title>101 Dothideomycetes genomes: A test case for predicting lifestyles and emergence of pathogens.</title>
        <authorList>
            <person name="Haridas S."/>
            <person name="Albert R."/>
            <person name="Binder M."/>
            <person name="Bloem J."/>
            <person name="LaButti K."/>
            <person name="Salamov A."/>
            <person name="Andreopoulos B."/>
            <person name="Baker S."/>
            <person name="Barry K."/>
            <person name="Bills G."/>
            <person name="Bluhm B."/>
            <person name="Cannon C."/>
            <person name="Castanera R."/>
            <person name="Culley D."/>
            <person name="Daum C."/>
            <person name="Ezra D."/>
            <person name="Gonzalez J."/>
            <person name="Henrissat B."/>
            <person name="Kuo A."/>
            <person name="Liang C."/>
            <person name="Lipzen A."/>
            <person name="Lutzoni F."/>
            <person name="Magnuson J."/>
            <person name="Mondo S."/>
            <person name="Nolan M."/>
            <person name="Ohm R."/>
            <person name="Pangilinan J."/>
            <person name="Park H.-J."/>
            <person name="Ramirez L."/>
            <person name="Alfaro M."/>
            <person name="Sun H."/>
            <person name="Tritt A."/>
            <person name="Yoshinaga Y."/>
            <person name="Zwiers L.-H."/>
            <person name="Turgeon B."/>
            <person name="Goodwin S."/>
            <person name="Spatafora J."/>
            <person name="Crous P."/>
            <person name="Grigoriev I."/>
        </authorList>
    </citation>
    <scope>NUCLEOTIDE SEQUENCE [LARGE SCALE GENOMIC DNA]</scope>
    <source>
        <strain evidence="4">CECT 20119</strain>
    </source>
</reference>
<dbReference type="PANTHER" id="PTHR35870">
    <property type="entry name" value="PROTEIN, PUTATIVE (AFU_ORTHOLOGUE AFUA_5G03330)-RELATED"/>
    <property type="match status" value="1"/>
</dbReference>
<evidence type="ECO:0000256" key="2">
    <source>
        <dbReference type="SAM" id="MobiDB-lite"/>
    </source>
</evidence>
<gene>
    <name evidence="3" type="ORF">BDZ85DRAFT_301818</name>
</gene>
<accession>A0A6A6G741</accession>
<dbReference type="OrthoDB" id="10004862at2759"/>
<protein>
    <recommendedName>
        <fullName evidence="5">Oxidoreductase AflY</fullName>
    </recommendedName>
</protein>
<feature type="compositionally biased region" description="Pro residues" evidence="2">
    <location>
        <begin position="258"/>
        <end position="280"/>
    </location>
</feature>
<evidence type="ECO:0000256" key="1">
    <source>
        <dbReference type="ARBA" id="ARBA00023002"/>
    </source>
</evidence>
<proteinExistence type="predicted"/>
<name>A0A6A6G741_9PEZI</name>